<dbReference type="PATRIC" id="fig|1149862.3.peg.2746"/>
<evidence type="ECO:0000259" key="5">
    <source>
        <dbReference type="Pfam" id="PF00891"/>
    </source>
</evidence>
<dbReference type="SUPFAM" id="SSF53335">
    <property type="entry name" value="S-adenosyl-L-methionine-dependent methyltransferases"/>
    <property type="match status" value="1"/>
</dbReference>
<feature type="active site" description="Proton acceptor" evidence="4">
    <location>
        <position position="225"/>
    </location>
</feature>
<sequence length="312" mass="34380">MPNLKNPMAPQELLVAGAALKAGVFDALREKPASLDELVQGLSMDRRALWTIMEALISLGYVVQTGKTLTLTPEANDLFFNEDAEHYLGYSLIHTFNVIKAWTHLPEILKTGQPPDKERDQQDIKGFMSAMKKGAKRMAEPLVRICLAGLPEEAKVLDLGGGPLNYARPFAFAGADVTVQDIPEVCALMESMLLPGEKINFVSGDFTKEVFSGHFDLVFLGNISHIYGEEENLLLFQRVHAALRKGGRIAILDFVRGISPMAELFAVNMLANTKTGGTWTMKQYTIWLNTAGFCQVELHDIDGRQIITAASL</sequence>
<dbReference type="Proteomes" id="UP000004324">
    <property type="component" value="Unassembled WGS sequence"/>
</dbReference>
<dbReference type="AlphaFoldDB" id="I8RIA2"/>
<dbReference type="GO" id="GO:0032259">
    <property type="term" value="P:methylation"/>
    <property type="evidence" value="ECO:0007669"/>
    <property type="project" value="UniProtKB-KW"/>
</dbReference>
<evidence type="ECO:0000256" key="1">
    <source>
        <dbReference type="ARBA" id="ARBA00022603"/>
    </source>
</evidence>
<dbReference type="RefSeq" id="WP_007935051.1">
    <property type="nucleotide sequence ID" value="NZ_AKVJ01000029.1"/>
</dbReference>
<evidence type="ECO:0000256" key="4">
    <source>
        <dbReference type="PIRSR" id="PIRSR005739-1"/>
    </source>
</evidence>
<keyword evidence="7" id="KW-1185">Reference proteome</keyword>
<evidence type="ECO:0000256" key="3">
    <source>
        <dbReference type="ARBA" id="ARBA00022691"/>
    </source>
</evidence>
<dbReference type="Gene3D" id="3.40.50.150">
    <property type="entry name" value="Vaccinia Virus protein VP39"/>
    <property type="match status" value="1"/>
</dbReference>
<dbReference type="Gene3D" id="1.10.10.10">
    <property type="entry name" value="Winged helix-like DNA-binding domain superfamily/Winged helix DNA-binding domain"/>
    <property type="match status" value="1"/>
</dbReference>
<dbReference type="PANTHER" id="PTHR43712">
    <property type="entry name" value="PUTATIVE (AFU_ORTHOLOGUE AFUA_4G14580)-RELATED"/>
    <property type="match status" value="1"/>
</dbReference>
<dbReference type="EMBL" id="AKVJ01000029">
    <property type="protein sequence ID" value="EIW17740.1"/>
    <property type="molecule type" value="Genomic_DNA"/>
</dbReference>
<keyword evidence="1 6" id="KW-0489">Methyltransferase</keyword>
<organism evidence="6 7">
    <name type="scientific">Pelosinus fermentans B4</name>
    <dbReference type="NCBI Taxonomy" id="1149862"/>
    <lineage>
        <taxon>Bacteria</taxon>
        <taxon>Bacillati</taxon>
        <taxon>Bacillota</taxon>
        <taxon>Negativicutes</taxon>
        <taxon>Selenomonadales</taxon>
        <taxon>Sporomusaceae</taxon>
        <taxon>Pelosinus</taxon>
    </lineage>
</organism>
<dbReference type="InterPro" id="IPR036390">
    <property type="entry name" value="WH_DNA-bd_sf"/>
</dbReference>
<dbReference type="GO" id="GO:0008171">
    <property type="term" value="F:O-methyltransferase activity"/>
    <property type="evidence" value="ECO:0007669"/>
    <property type="project" value="InterPro"/>
</dbReference>
<dbReference type="InterPro" id="IPR029063">
    <property type="entry name" value="SAM-dependent_MTases_sf"/>
</dbReference>
<comment type="caution">
    <text evidence="6">The sequence shown here is derived from an EMBL/GenBank/DDBJ whole genome shotgun (WGS) entry which is preliminary data.</text>
</comment>
<dbReference type="SUPFAM" id="SSF46785">
    <property type="entry name" value="Winged helix' DNA-binding domain"/>
    <property type="match status" value="1"/>
</dbReference>
<evidence type="ECO:0000256" key="2">
    <source>
        <dbReference type="ARBA" id="ARBA00022679"/>
    </source>
</evidence>
<dbReference type="Pfam" id="PF00891">
    <property type="entry name" value="Methyltransf_2"/>
    <property type="match status" value="1"/>
</dbReference>
<dbReference type="InterPro" id="IPR036388">
    <property type="entry name" value="WH-like_DNA-bd_sf"/>
</dbReference>
<keyword evidence="2 6" id="KW-0808">Transferase</keyword>
<dbReference type="CDD" id="cd02440">
    <property type="entry name" value="AdoMet_MTases"/>
    <property type="match status" value="1"/>
</dbReference>
<evidence type="ECO:0000313" key="7">
    <source>
        <dbReference type="Proteomes" id="UP000004324"/>
    </source>
</evidence>
<gene>
    <name evidence="6" type="ORF">FB4_3783</name>
</gene>
<keyword evidence="3" id="KW-0949">S-adenosyl-L-methionine</keyword>
<accession>I8RIA2</accession>
<protein>
    <submittedName>
        <fullName evidence="6">O-methyltransferase family 2</fullName>
    </submittedName>
</protein>
<name>I8RIA2_9FIRM</name>
<dbReference type="PIRSF" id="PIRSF005739">
    <property type="entry name" value="O-mtase"/>
    <property type="match status" value="1"/>
</dbReference>
<dbReference type="OrthoDB" id="9810615at2"/>
<dbReference type="PANTHER" id="PTHR43712:SF2">
    <property type="entry name" value="O-METHYLTRANSFERASE CICE"/>
    <property type="match status" value="1"/>
</dbReference>
<evidence type="ECO:0000313" key="6">
    <source>
        <dbReference type="EMBL" id="EIW17740.1"/>
    </source>
</evidence>
<dbReference type="InterPro" id="IPR016461">
    <property type="entry name" value="COMT-like"/>
</dbReference>
<reference evidence="6 7" key="1">
    <citation type="journal article" date="2012" name="J. Bacteriol.">
        <title>Draft Genome Sequences for Two Metal-Reducing Pelosinus fermentans Strains Isolated from a Cr(VI)-Contaminated Site and for Type Strain R7.</title>
        <authorList>
            <person name="Brown S.D."/>
            <person name="Podar M."/>
            <person name="Klingeman D.M."/>
            <person name="Johnson C.M."/>
            <person name="Yang Z.K."/>
            <person name="Utturkar S.M."/>
            <person name="Land M.L."/>
            <person name="Mosher J.J."/>
            <person name="Hurt R.A.Jr."/>
            <person name="Phelps T.J."/>
            <person name="Palumbo A.V."/>
            <person name="Arkin A.P."/>
            <person name="Hazen T.C."/>
            <person name="Elias D.A."/>
        </authorList>
    </citation>
    <scope>NUCLEOTIDE SEQUENCE [LARGE SCALE GENOMIC DNA]</scope>
    <source>
        <strain evidence="6 7">B4</strain>
    </source>
</reference>
<dbReference type="InterPro" id="IPR001077">
    <property type="entry name" value="COMT_C"/>
</dbReference>
<proteinExistence type="predicted"/>
<dbReference type="PROSITE" id="PS51683">
    <property type="entry name" value="SAM_OMT_II"/>
    <property type="match status" value="1"/>
</dbReference>
<feature type="domain" description="O-methyltransferase C-terminal" evidence="5">
    <location>
        <begin position="118"/>
        <end position="293"/>
    </location>
</feature>